<accession>A0A4R2K5D4</accession>
<feature type="domain" description="SD-repeat containing protein B" evidence="7">
    <location>
        <begin position="1331"/>
        <end position="1404"/>
    </location>
</feature>
<feature type="domain" description="SD-repeat containing protein B" evidence="7">
    <location>
        <begin position="1138"/>
        <end position="1242"/>
    </location>
</feature>
<proteinExistence type="predicted"/>
<keyword evidence="3 6" id="KW-0732">Signal</keyword>
<dbReference type="Pfam" id="PF17210">
    <property type="entry name" value="SdrD_B"/>
    <property type="match status" value="9"/>
</dbReference>
<dbReference type="PANTHER" id="PTHR23303">
    <property type="entry name" value="CARBOXYPEPTIDASE REGULATORY REGION-CONTAINING"/>
    <property type="match status" value="1"/>
</dbReference>
<dbReference type="NCBIfam" id="TIGR01167">
    <property type="entry name" value="LPXTG_anchor"/>
    <property type="match status" value="1"/>
</dbReference>
<comment type="subcellular location">
    <subcellularLocation>
        <location evidence="1">Secreted</location>
    </subcellularLocation>
</comment>
<dbReference type="SUPFAM" id="SSF82171">
    <property type="entry name" value="DPP6 N-terminal domain-like"/>
    <property type="match status" value="1"/>
</dbReference>
<evidence type="ECO:0000256" key="5">
    <source>
        <dbReference type="SAM" id="Phobius"/>
    </source>
</evidence>
<dbReference type="OrthoDB" id="3169091at2"/>
<feature type="transmembrane region" description="Helical" evidence="5">
    <location>
        <begin position="1657"/>
        <end position="1677"/>
    </location>
</feature>
<dbReference type="GO" id="GO:0005975">
    <property type="term" value="P:carbohydrate metabolic process"/>
    <property type="evidence" value="ECO:0007669"/>
    <property type="project" value="UniProtKB-ARBA"/>
</dbReference>
<evidence type="ECO:0000256" key="3">
    <source>
        <dbReference type="ARBA" id="ARBA00022729"/>
    </source>
</evidence>
<feature type="domain" description="SD-repeat containing protein B" evidence="7">
    <location>
        <begin position="696"/>
        <end position="806"/>
    </location>
</feature>
<dbReference type="InterPro" id="IPR013783">
    <property type="entry name" value="Ig-like_fold"/>
</dbReference>
<evidence type="ECO:0000313" key="8">
    <source>
        <dbReference type="EMBL" id="TCO65056.1"/>
    </source>
</evidence>
<keyword evidence="9" id="KW-1185">Reference proteome</keyword>
<feature type="domain" description="SD-repeat containing protein B" evidence="7">
    <location>
        <begin position="922"/>
        <end position="1028"/>
    </location>
</feature>
<evidence type="ECO:0000256" key="1">
    <source>
        <dbReference type="ARBA" id="ARBA00004613"/>
    </source>
</evidence>
<feature type="domain" description="SD-repeat containing protein B" evidence="7">
    <location>
        <begin position="1542"/>
        <end position="1621"/>
    </location>
</feature>
<feature type="domain" description="SD-repeat containing protein B" evidence="7">
    <location>
        <begin position="562"/>
        <end position="690"/>
    </location>
</feature>
<dbReference type="InterPro" id="IPR033764">
    <property type="entry name" value="Sdr_B"/>
</dbReference>
<feature type="domain" description="SD-repeat containing protein B" evidence="7">
    <location>
        <begin position="1434"/>
        <end position="1505"/>
    </location>
</feature>
<reference evidence="8 9" key="1">
    <citation type="submission" date="2019-03" db="EMBL/GenBank/DDBJ databases">
        <title>Genomic Encyclopedia of Type Strains, Phase IV (KMG-IV): sequencing the most valuable type-strain genomes for metagenomic binning, comparative biology and taxonomic classification.</title>
        <authorList>
            <person name="Goeker M."/>
        </authorList>
    </citation>
    <scope>NUCLEOTIDE SEQUENCE [LARGE SCALE GENOMIC DNA]</scope>
    <source>
        <strain evidence="8 9">DSM 45934</strain>
    </source>
</reference>
<sequence>MCRVVGLALAGAVVLAGVPLTSAVAAPADGTLTVRVIRDVNGNGNYDPALEVGVGGIPVVVTAPGGATAKGTTGQDGVVKIDLGPVAGDGYRVQATIPASMPHLKPAPAGNGLSSLTEFVSGPNPSVTMGVWNPADYCQSTPALAVACERNTRKAGAQGEARSVVSVPFAARGTTPTPTRLAKQADTGSVYGLAYRRQDKRLFSAAFAKRFSPYGPGGSGAIYATKAGVTTQFATVPGSGATQHSGDDESFVSVPGKESLGDIMISEDGTALYTVNLANKTLYVYDATVPTASAPVALYPVPNPGCPNATDWRPAALGGRDGVVYVGGVCDGQSTNKVTDMKAVVLPFRDNAFGPAVLSRTLDFERGAVVQGGETHWHPWTDKPPDQGAASRLDPASRSSVAQPLLANIAVENDGDLVLGFRDRFGDQVDDAVVGGDVNRACRQGDGTFVWEGTGSCPNNHKGAADGESASVAEFYPGEYFKTNAETAMGAVALVPGADRMPATVMDPLADDTSGVGWFDRTTGTMQNDKHSNGFQVMSDPQEGWSTGLGDLEALCDLAPVQLGNRVWFDQNTNGFQDGDEPALPGVKVTATPCVGGAALPSKTTNAKGEYAFATADGLKPDTCYNLKFDLTGATTSVIPGAPPGSSLRWTAKGAGPDRAADSNVDPRTGLATVTLGPAGSVDTTVDAGVVAPTNTVGDYVWADLNRNGQQDAGEPPVPGLTVSLGDRKTVTGLDGKYLFGTLPDGTYSVCVDLKTLPASFVDFQATRMKAGDDARDSDIDPDTGCAPPVTLAAADAENMTMDAGLVPPANRIGDLVWTDLNHNGLQDPGEPGLPDVPVALGDKKTFTGKDGRYEFSDMPDGTYTVCFGHYSDFVFTTPKTGDDQKDSDADPVSGCAPPVTLAPGNRSVTSIDAGFTVPPNKLGDFVWNDLNRNGLQDPSEPGVPDVPVTVGNLRTTTGPDGKYVFDNMPDGPYTVCFDLKKAGDFQATKPNVGDDGLDSDADPATGCSTPVTLGANHRSDMTVDAGVATPVNRLGDLVWTDANHNGVQDPGEPGMPGVTVMAGSWKTVTGADGKYLFEGMPDGTYTVCVDVKTLPTGYTLPKSSVDAVTGCAPAVSVSPDHREVLTIDVGLVPPPDTVGDFVWNDVNHNGVQDAGEPGIAGVTVTVGSWKTVTGADGKYVFPDLTDGTYTVCFGRKDDLQFTKPHASERERDSDADPATGCAAPVTLGVNKRSDMTIDAGMGAPVNRVGGTIALNKAAGVPGVTVTAGGARTVTGPDGKYLLEGLPDGTGKVCFAPPLGDPGGCAPDVTLGPGHRENLAVDFTFMPPPNKLGDFVWLDSNRDGVQDAGEPGIAGVTVTAGNAKTVTGPDGKYVFDGLPDGDYRVCFDLKAGYLPTAQGKSSSALPDGCVPAVTLGAGSRSRLDVDLGIRPPNTLGDRVWVDTNRDGVQDPGEPGVAGVQVRLTAGPTTKTDNDGKYLFNGLADGLHTVCFDRTTLPTQYALYQLTKGPVDQSTWCAPPTRLFAGKYEDLTQDVGIVPPANRIGDRVWIDTDRDGMQDPTESGAPGVTVLLRSATGAELSRTVTDRFGAYLFDSLDDGLYVVCVVPTDLKGYTIGSGVDKQTGCGRPVTVGPSAREVLTVDIGLLPPKALASTGASVGWLVTGGVAVLALGLLLLLYRRNRT</sequence>
<dbReference type="SUPFAM" id="SSF117074">
    <property type="entry name" value="Hypothetical protein PA1324"/>
    <property type="match status" value="9"/>
</dbReference>
<evidence type="ECO:0000256" key="6">
    <source>
        <dbReference type="SAM" id="SignalP"/>
    </source>
</evidence>
<organism evidence="8 9">
    <name type="scientific">Actinocrispum wychmicini</name>
    <dbReference type="NCBI Taxonomy" id="1213861"/>
    <lineage>
        <taxon>Bacteria</taxon>
        <taxon>Bacillati</taxon>
        <taxon>Actinomycetota</taxon>
        <taxon>Actinomycetes</taxon>
        <taxon>Pseudonocardiales</taxon>
        <taxon>Pseudonocardiaceae</taxon>
        <taxon>Actinocrispum</taxon>
    </lineage>
</organism>
<dbReference type="Proteomes" id="UP000295680">
    <property type="component" value="Unassembled WGS sequence"/>
</dbReference>
<evidence type="ECO:0000259" key="7">
    <source>
        <dbReference type="Pfam" id="PF17210"/>
    </source>
</evidence>
<comment type="caution">
    <text evidence="8">The sequence shown here is derived from an EMBL/GenBank/DDBJ whole genome shotgun (WGS) entry which is preliminary data.</text>
</comment>
<evidence type="ECO:0000256" key="4">
    <source>
        <dbReference type="SAM" id="MobiDB-lite"/>
    </source>
</evidence>
<dbReference type="EMBL" id="SLWS01000001">
    <property type="protein sequence ID" value="TCO65056.1"/>
    <property type="molecule type" value="Genomic_DNA"/>
</dbReference>
<name>A0A4R2K5D4_9PSEU</name>
<feature type="signal peptide" evidence="6">
    <location>
        <begin position="1"/>
        <end position="25"/>
    </location>
</feature>
<feature type="chain" id="PRO_5020445546" evidence="6">
    <location>
        <begin position="26"/>
        <end position="1682"/>
    </location>
</feature>
<dbReference type="PANTHER" id="PTHR23303:SF15">
    <property type="entry name" value="COLOSSIN-A"/>
    <property type="match status" value="1"/>
</dbReference>
<feature type="domain" description="SD-repeat containing protein B" evidence="7">
    <location>
        <begin position="1034"/>
        <end position="1103"/>
    </location>
</feature>
<evidence type="ECO:0000313" key="9">
    <source>
        <dbReference type="Proteomes" id="UP000295680"/>
    </source>
</evidence>
<feature type="region of interest" description="Disordered" evidence="4">
    <location>
        <begin position="882"/>
        <end position="903"/>
    </location>
</feature>
<feature type="compositionally biased region" description="Basic and acidic residues" evidence="4">
    <location>
        <begin position="375"/>
        <end position="385"/>
    </location>
</feature>
<keyword evidence="5" id="KW-0472">Membrane</keyword>
<feature type="domain" description="SD-repeat containing protein B" evidence="7">
    <location>
        <begin position="812"/>
        <end position="916"/>
    </location>
</feature>
<dbReference type="InterPro" id="IPR051417">
    <property type="entry name" value="SDr/BOS_complex"/>
</dbReference>
<evidence type="ECO:0000256" key="2">
    <source>
        <dbReference type="ARBA" id="ARBA00022525"/>
    </source>
</evidence>
<keyword evidence="2" id="KW-0964">Secreted</keyword>
<protein>
    <submittedName>
        <fullName evidence="8">LPXTG-motif cell wall-anchored protein</fullName>
    </submittedName>
</protein>
<dbReference type="Gene3D" id="2.60.40.10">
    <property type="entry name" value="Immunoglobulins"/>
    <property type="match status" value="9"/>
</dbReference>
<keyword evidence="5" id="KW-0812">Transmembrane</keyword>
<dbReference type="RefSeq" id="WP_132111206.1">
    <property type="nucleotide sequence ID" value="NZ_SLWS01000001.1"/>
</dbReference>
<dbReference type="GO" id="GO:0005576">
    <property type="term" value="C:extracellular region"/>
    <property type="evidence" value="ECO:0007669"/>
    <property type="project" value="UniProtKB-SubCell"/>
</dbReference>
<keyword evidence="5" id="KW-1133">Transmembrane helix</keyword>
<feature type="region of interest" description="Disordered" evidence="4">
    <location>
        <begin position="374"/>
        <end position="397"/>
    </location>
</feature>
<gene>
    <name evidence="8" type="ORF">EV192_101840</name>
</gene>